<name>A0A5J5EGR8_9PEZI</name>
<sequence>MPRPRWAIHLEAAFWRNAMAAGMYLHKCAAPIPPDLSFTLEIPSTLSKVPGKIGLSFYTPPSYIQPALRPLHPVVVNFHGGGFTLGHSTDDARWCAAVTSQLNAVVISVDYRLAPEHPFPTAVEDGTDVLLWLEAHAALYSLDASRVAISGFSAGGNMCFSVPLRLSYERSLHCSPTQVLAGPRLRLAAIAAFYPSTDFTAPRAQRRATNVRPEMELPKLFTDLFDASYLYPPKEVPLDSPFLSPAVATDNDVKAALPSDVMLVICEWDELRAEGERWGERLKDLGVRVWKEVVMGVAHGWDKGPNPVFEDAKARRVYGSVCEQLGRAFYGEDWKNEVFEGSDVGLAI</sequence>
<accession>A0A5J5EGR8</accession>
<dbReference type="Pfam" id="PF07859">
    <property type="entry name" value="Abhydrolase_3"/>
    <property type="match status" value="1"/>
</dbReference>
<dbReference type="Proteomes" id="UP000326924">
    <property type="component" value="Unassembled WGS sequence"/>
</dbReference>
<dbReference type="PANTHER" id="PTHR23024">
    <property type="entry name" value="ARYLACETAMIDE DEACETYLASE"/>
    <property type="match status" value="1"/>
</dbReference>
<dbReference type="InterPro" id="IPR029058">
    <property type="entry name" value="AB_hydrolase_fold"/>
</dbReference>
<proteinExistence type="predicted"/>
<organism evidence="2 3">
    <name type="scientific">Sphaerosporella brunnea</name>
    <dbReference type="NCBI Taxonomy" id="1250544"/>
    <lineage>
        <taxon>Eukaryota</taxon>
        <taxon>Fungi</taxon>
        <taxon>Dikarya</taxon>
        <taxon>Ascomycota</taxon>
        <taxon>Pezizomycotina</taxon>
        <taxon>Pezizomycetes</taxon>
        <taxon>Pezizales</taxon>
        <taxon>Pyronemataceae</taxon>
        <taxon>Sphaerosporella</taxon>
    </lineage>
</organism>
<evidence type="ECO:0000313" key="2">
    <source>
        <dbReference type="EMBL" id="KAA8894580.1"/>
    </source>
</evidence>
<dbReference type="PANTHER" id="PTHR23024:SF600">
    <property type="entry name" value="PUTATIVE (AFU_ORTHOLOGUE AFUA_1G02580)-RELATED"/>
    <property type="match status" value="1"/>
</dbReference>
<dbReference type="OrthoDB" id="433474at2759"/>
<dbReference type="AlphaFoldDB" id="A0A5J5EGR8"/>
<feature type="domain" description="Alpha/beta hydrolase fold-3" evidence="1">
    <location>
        <begin position="75"/>
        <end position="301"/>
    </location>
</feature>
<evidence type="ECO:0000259" key="1">
    <source>
        <dbReference type="Pfam" id="PF07859"/>
    </source>
</evidence>
<keyword evidence="2" id="KW-0378">Hydrolase</keyword>
<evidence type="ECO:0000313" key="3">
    <source>
        <dbReference type="Proteomes" id="UP000326924"/>
    </source>
</evidence>
<reference evidence="2 3" key="1">
    <citation type="submission" date="2019-09" db="EMBL/GenBank/DDBJ databases">
        <title>Draft genome of the ectomycorrhizal ascomycete Sphaerosporella brunnea.</title>
        <authorList>
            <consortium name="DOE Joint Genome Institute"/>
            <person name="Benucci G.M."/>
            <person name="Marozzi G."/>
            <person name="Antonielli L."/>
            <person name="Sanchez S."/>
            <person name="Marco P."/>
            <person name="Wang X."/>
            <person name="Falini L.B."/>
            <person name="Barry K."/>
            <person name="Haridas S."/>
            <person name="Lipzen A."/>
            <person name="Labutti K."/>
            <person name="Grigoriev I.V."/>
            <person name="Murat C."/>
            <person name="Martin F."/>
            <person name="Albertini E."/>
            <person name="Donnini D."/>
            <person name="Bonito G."/>
        </authorList>
    </citation>
    <scope>NUCLEOTIDE SEQUENCE [LARGE SCALE GENOMIC DNA]</scope>
    <source>
        <strain evidence="2 3">Sb_GMNB300</strain>
    </source>
</reference>
<dbReference type="InParanoid" id="A0A5J5EGR8"/>
<dbReference type="SUPFAM" id="SSF53474">
    <property type="entry name" value="alpha/beta-Hydrolases"/>
    <property type="match status" value="1"/>
</dbReference>
<dbReference type="Gene3D" id="3.40.50.1820">
    <property type="entry name" value="alpha/beta hydrolase"/>
    <property type="match status" value="1"/>
</dbReference>
<protein>
    <submittedName>
        <fullName evidence="2">Alpha/beta hydrolase fold-domain-containing protein</fullName>
    </submittedName>
</protein>
<dbReference type="EMBL" id="VXIS01000329">
    <property type="protein sequence ID" value="KAA8894580.1"/>
    <property type="molecule type" value="Genomic_DNA"/>
</dbReference>
<dbReference type="GO" id="GO:0016787">
    <property type="term" value="F:hydrolase activity"/>
    <property type="evidence" value="ECO:0007669"/>
    <property type="project" value="UniProtKB-KW"/>
</dbReference>
<comment type="caution">
    <text evidence="2">The sequence shown here is derived from an EMBL/GenBank/DDBJ whole genome shotgun (WGS) entry which is preliminary data.</text>
</comment>
<dbReference type="InterPro" id="IPR013094">
    <property type="entry name" value="AB_hydrolase_3"/>
</dbReference>
<keyword evidence="3" id="KW-1185">Reference proteome</keyword>
<dbReference type="InterPro" id="IPR050466">
    <property type="entry name" value="Carboxylest/Gibb_receptor"/>
</dbReference>
<gene>
    <name evidence="2" type="ORF">FN846DRAFT_819260</name>
</gene>